<dbReference type="Gene3D" id="2.10.25.10">
    <property type="entry name" value="Laminin"/>
    <property type="match status" value="1"/>
</dbReference>
<dbReference type="GO" id="GO:0007219">
    <property type="term" value="P:Notch signaling pathway"/>
    <property type="evidence" value="ECO:0007669"/>
    <property type="project" value="InterPro"/>
</dbReference>
<dbReference type="GO" id="GO:0005886">
    <property type="term" value="C:plasma membrane"/>
    <property type="evidence" value="ECO:0007669"/>
    <property type="project" value="TreeGrafter"/>
</dbReference>
<evidence type="ECO:0000256" key="4">
    <source>
        <dbReference type="ARBA" id="ARBA00023157"/>
    </source>
</evidence>
<evidence type="ECO:0000256" key="6">
    <source>
        <dbReference type="SAM" id="MobiDB-lite"/>
    </source>
</evidence>
<dbReference type="InterPro" id="IPR000742">
    <property type="entry name" value="EGF"/>
</dbReference>
<dbReference type="InterPro" id="IPR039178">
    <property type="entry name" value="Lag2"/>
</dbReference>
<gene>
    <name evidence="10" type="ORF">CDAUBV1_LOCUS10485</name>
</gene>
<dbReference type="SMART" id="SM00181">
    <property type="entry name" value="EGF"/>
    <property type="match status" value="1"/>
</dbReference>
<comment type="caution">
    <text evidence="5">Lacks conserved residue(s) required for the propagation of feature annotation.</text>
</comment>
<keyword evidence="4 5" id="KW-1015">Disulfide bond</keyword>
<dbReference type="SMART" id="SM00051">
    <property type="entry name" value="DSL"/>
    <property type="match status" value="1"/>
</dbReference>
<name>A0AAV2TJZ5_CALDB</name>
<evidence type="ECO:0000256" key="5">
    <source>
        <dbReference type="PROSITE-ProRule" id="PRU00076"/>
    </source>
</evidence>
<feature type="disulfide bond" evidence="5">
    <location>
        <begin position="223"/>
        <end position="232"/>
    </location>
</feature>
<dbReference type="EMBL" id="CAXLJL010000312">
    <property type="protein sequence ID" value="CAL5136391.1"/>
    <property type="molecule type" value="Genomic_DNA"/>
</dbReference>
<evidence type="ECO:0000256" key="7">
    <source>
        <dbReference type="SAM" id="Phobius"/>
    </source>
</evidence>
<evidence type="ECO:0000256" key="3">
    <source>
        <dbReference type="ARBA" id="ARBA00022737"/>
    </source>
</evidence>
<feature type="signal peptide" evidence="8">
    <location>
        <begin position="1"/>
        <end position="25"/>
    </location>
</feature>
<evidence type="ECO:0000256" key="8">
    <source>
        <dbReference type="SAM" id="SignalP"/>
    </source>
</evidence>
<organism evidence="10 11">
    <name type="scientific">Calicophoron daubneyi</name>
    <name type="common">Rumen fluke</name>
    <name type="synonym">Paramphistomum daubneyi</name>
    <dbReference type="NCBI Taxonomy" id="300641"/>
    <lineage>
        <taxon>Eukaryota</taxon>
        <taxon>Metazoa</taxon>
        <taxon>Spiralia</taxon>
        <taxon>Lophotrochozoa</taxon>
        <taxon>Platyhelminthes</taxon>
        <taxon>Trematoda</taxon>
        <taxon>Digenea</taxon>
        <taxon>Plagiorchiida</taxon>
        <taxon>Pronocephalata</taxon>
        <taxon>Paramphistomoidea</taxon>
        <taxon>Paramphistomidae</taxon>
        <taxon>Calicophoron</taxon>
    </lineage>
</organism>
<evidence type="ECO:0000313" key="10">
    <source>
        <dbReference type="EMBL" id="CAL5136391.1"/>
    </source>
</evidence>
<dbReference type="AlphaFoldDB" id="A0AAV2TJZ5"/>
<evidence type="ECO:0000259" key="9">
    <source>
        <dbReference type="PROSITE" id="PS50026"/>
    </source>
</evidence>
<keyword evidence="7" id="KW-0472">Membrane</keyword>
<evidence type="ECO:0000256" key="2">
    <source>
        <dbReference type="ARBA" id="ARBA00022536"/>
    </source>
</evidence>
<sequence>MAFNVVCFLNGFILLFMLIFNPVNAGGARANVTLRMGLSYDINPECDETVYKVVICAGEFTNECQLFGPVARFLQAACASQGSPEPLSFLVNSVENPIELDVTVQRVGESGVQRLRRTEFRLNEGGEISVTSFDLTLIVRFHAEYICLQNYFGKLCDKFCDLQAPEHICDEWGNPVCRSGFFIDQKAGKCRQDKCLLTPGYCRNGGTCINNPDKESDFPFCLCPPKFAGSRCEFKQTTTVITDPTTLTTTRTTRATTETLATPTPAAVTVSSTQISRVVLAVPPGPGLNHSRPFEIPSNPLKGAASNQTVGRLTHGPERKNFQTSDESGSPYRKILLPFVIITLILALLTACIGFLVWAMTGKNRKKKRIQGTKGTSRDSADLDEVPKRWASVDQSPTRYYCLDNQNMLTHSCLPSLNGSQVRNFSDHTEPEVIYGTPMQSSFIPSRYSALDAQQQQQPSQPCSDPFWNYEGNHFATLPRNFCTLPRHSIGEYARTASFRSPGAQYTAMHPASSPIEQYLRTSAIVDSSMVDPRKSALLTLGSPEENHLIYDTSNPRAPSIHSAYVGGVERPPPITPFVYGPFGTGLERSFHQQMTRPELVLTTDPQTIVNNLSTSPAVGHTNTLSNQPPPPPTEFADGTYMRSAC</sequence>
<feature type="domain" description="EGF-like" evidence="9">
    <location>
        <begin position="191"/>
        <end position="233"/>
    </location>
</feature>
<dbReference type="InterPro" id="IPR001774">
    <property type="entry name" value="DSL"/>
</dbReference>
<dbReference type="GO" id="GO:0005112">
    <property type="term" value="F:Notch binding"/>
    <property type="evidence" value="ECO:0007669"/>
    <property type="project" value="InterPro"/>
</dbReference>
<feature type="transmembrane region" description="Helical" evidence="7">
    <location>
        <begin position="335"/>
        <end position="359"/>
    </location>
</feature>
<evidence type="ECO:0000313" key="11">
    <source>
        <dbReference type="Proteomes" id="UP001497525"/>
    </source>
</evidence>
<feature type="chain" id="PRO_5043371299" description="EGF-like domain-containing protein" evidence="8">
    <location>
        <begin position="26"/>
        <end position="646"/>
    </location>
</feature>
<dbReference type="PANTHER" id="PTHR22669">
    <property type="entry name" value="DELTA/SERRATE/LAG-2 DOMAIN PROTEIN"/>
    <property type="match status" value="1"/>
</dbReference>
<feature type="region of interest" description="Disordered" evidence="6">
    <location>
        <begin position="298"/>
        <end position="329"/>
    </location>
</feature>
<keyword evidence="3" id="KW-0677">Repeat</keyword>
<dbReference type="CDD" id="cd00054">
    <property type="entry name" value="EGF_CA"/>
    <property type="match status" value="1"/>
</dbReference>
<keyword evidence="8" id="KW-0732">Signal</keyword>
<comment type="caution">
    <text evidence="10">The sequence shown here is derived from an EMBL/GenBank/DDBJ whole genome shotgun (WGS) entry which is preliminary data.</text>
</comment>
<dbReference type="GO" id="GO:0001708">
    <property type="term" value="P:cell fate specification"/>
    <property type="evidence" value="ECO:0007669"/>
    <property type="project" value="InterPro"/>
</dbReference>
<evidence type="ECO:0000256" key="1">
    <source>
        <dbReference type="ARBA" id="ARBA00022473"/>
    </source>
</evidence>
<keyword evidence="2 5" id="KW-0245">EGF-like domain</keyword>
<dbReference type="Pfam" id="PF00008">
    <property type="entry name" value="EGF"/>
    <property type="match status" value="1"/>
</dbReference>
<dbReference type="PROSITE" id="PS50026">
    <property type="entry name" value="EGF_3"/>
    <property type="match status" value="1"/>
</dbReference>
<keyword evidence="7" id="KW-1133">Transmembrane helix</keyword>
<keyword evidence="7" id="KW-0812">Transmembrane</keyword>
<keyword evidence="1" id="KW-0217">Developmental protein</keyword>
<proteinExistence type="predicted"/>
<dbReference type="SUPFAM" id="SSF57196">
    <property type="entry name" value="EGF/Laminin"/>
    <property type="match status" value="1"/>
</dbReference>
<accession>A0AAV2TJZ5</accession>
<dbReference type="Proteomes" id="UP001497525">
    <property type="component" value="Unassembled WGS sequence"/>
</dbReference>
<dbReference type="PROSITE" id="PS00022">
    <property type="entry name" value="EGF_1"/>
    <property type="match status" value="1"/>
</dbReference>
<feature type="region of interest" description="Disordered" evidence="6">
    <location>
        <begin position="620"/>
        <end position="641"/>
    </location>
</feature>
<protein>
    <recommendedName>
        <fullName evidence="9">EGF-like domain-containing protein</fullName>
    </recommendedName>
</protein>
<reference evidence="10" key="1">
    <citation type="submission" date="2024-06" db="EMBL/GenBank/DDBJ databases">
        <authorList>
            <person name="Liu X."/>
            <person name="Lenzi L."/>
            <person name="Haldenby T S."/>
            <person name="Uol C."/>
        </authorList>
    </citation>
    <scope>NUCLEOTIDE SEQUENCE</scope>
</reference>